<dbReference type="EMBL" id="LJXT01000084">
    <property type="protein sequence ID" value="KPQ13630.1"/>
    <property type="molecule type" value="Genomic_DNA"/>
</dbReference>
<organism evidence="4 5">
    <name type="scientific">Algoriphagus marincola HL-49</name>
    <dbReference type="NCBI Taxonomy" id="1305737"/>
    <lineage>
        <taxon>Bacteria</taxon>
        <taxon>Pseudomonadati</taxon>
        <taxon>Bacteroidota</taxon>
        <taxon>Cytophagia</taxon>
        <taxon>Cytophagales</taxon>
        <taxon>Cyclobacteriaceae</taxon>
        <taxon>Algoriphagus</taxon>
    </lineage>
</organism>
<dbReference type="PANTHER" id="PTHR34978:SF3">
    <property type="entry name" value="SLR0241 PROTEIN"/>
    <property type="match status" value="1"/>
</dbReference>
<evidence type="ECO:0000313" key="4">
    <source>
        <dbReference type="EMBL" id="KPQ13630.1"/>
    </source>
</evidence>
<accession>A0A0P7YG41</accession>
<feature type="compositionally biased region" description="Low complexity" evidence="1">
    <location>
        <begin position="646"/>
        <end position="658"/>
    </location>
</feature>
<dbReference type="eggNOG" id="COG4219">
    <property type="taxonomic scope" value="Bacteria"/>
</dbReference>
<reference evidence="4 5" key="1">
    <citation type="submission" date="2015-09" db="EMBL/GenBank/DDBJ databases">
        <title>Identification and resolution of microdiversity through metagenomic sequencing of parallel consortia.</title>
        <authorList>
            <person name="Nelson W.C."/>
            <person name="Romine M.F."/>
            <person name="Lindemann S.R."/>
        </authorList>
    </citation>
    <scope>NUCLEOTIDE SEQUENCE [LARGE SCALE GENOMIC DNA]</scope>
    <source>
        <strain evidence="4">HL-49</strain>
    </source>
</reference>
<keyword evidence="2" id="KW-0472">Membrane</keyword>
<evidence type="ECO:0000256" key="2">
    <source>
        <dbReference type="SAM" id="Phobius"/>
    </source>
</evidence>
<sequence length="658" mass="76674">MEYLLKSILCLLLLLLFYRLFLQQEVLYRFNRFYLLFAVLISFLLPLNQIEIEDSFTIEQLASENLSSTSIGDPKEVPQNVVPVNPAETSIQYSWKHLGIGLYGLVSLIFAYRFFWNFSVLKNKASSNIRVVYRDQVLVLLEEYTLPYSFLDFIFVHKKSFQTEGLSDAVFEHERCHVREKHSLDLIFIEFLMIPFWFHPGLYWAKQSIQLNHEFIADRAAIQKVDQMSYQRQLLSLAISSTQHPLTSHLNFSLTKKRMQMMSKEQKPIRTALKLLFLIPMMGLIYYGFSEKVTVQNEEIEHTPYEDDKAYTLVYQSPPQKMTKTEYYSQTKFILKYPDGDLEEKSYEELPQPFKDGLPHVPGKMDPKAPSAEQYESWKDGKEFALWLDGAVIPNSKLDEISQEEIVHFFSSFVHKNARSVRFPQDYQVHLYTQKAFGKNFGENSDLRTKPLQGTVTIPVDEPKNQSFSTNTNPLSLYQKELKAYHEKLNTGVHFIEKDKRDQEELLEEFLDLGGKYFRLRVEDKRLTERPTHPFSPYIRLKKGDEYYFKLRKDLTEEELKQLPPPPPPANGLKSTASTQITSGLLNTYQKMLLAYDLKKYEMGLQFSGNSAKREAIFEEFIRVQNVFLALDDAEKKLVNPPTSPSMPSRTKSSSDLC</sequence>
<dbReference type="AlphaFoldDB" id="A0A0P7YG41"/>
<dbReference type="OrthoDB" id="1522859at2"/>
<dbReference type="Pfam" id="PF05569">
    <property type="entry name" value="Peptidase_M56"/>
    <property type="match status" value="1"/>
</dbReference>
<keyword evidence="2" id="KW-0812">Transmembrane</keyword>
<keyword evidence="2" id="KW-1133">Transmembrane helix</keyword>
<gene>
    <name evidence="4" type="ORF">HLUCCX10_12455</name>
</gene>
<proteinExistence type="predicted"/>
<feature type="transmembrane region" description="Helical" evidence="2">
    <location>
        <begin position="98"/>
        <end position="116"/>
    </location>
</feature>
<feature type="transmembrane region" description="Helical" evidence="2">
    <location>
        <begin position="33"/>
        <end position="50"/>
    </location>
</feature>
<dbReference type="Proteomes" id="UP000050421">
    <property type="component" value="Unassembled WGS sequence"/>
</dbReference>
<dbReference type="STRING" id="1305737.GCA_000526355_03679"/>
<comment type="caution">
    <text evidence="4">The sequence shown here is derived from an EMBL/GenBank/DDBJ whole genome shotgun (WGS) entry which is preliminary data.</text>
</comment>
<feature type="transmembrane region" description="Helical" evidence="2">
    <location>
        <begin position="271"/>
        <end position="289"/>
    </location>
</feature>
<evidence type="ECO:0000313" key="5">
    <source>
        <dbReference type="Proteomes" id="UP000050421"/>
    </source>
</evidence>
<dbReference type="PATRIC" id="fig|1305737.6.peg.3147"/>
<dbReference type="InterPro" id="IPR008756">
    <property type="entry name" value="Peptidase_M56"/>
</dbReference>
<evidence type="ECO:0000256" key="1">
    <source>
        <dbReference type="SAM" id="MobiDB-lite"/>
    </source>
</evidence>
<name>A0A0P7YG41_9BACT</name>
<dbReference type="PANTHER" id="PTHR34978">
    <property type="entry name" value="POSSIBLE SENSOR-TRANSDUCER PROTEIN BLAR"/>
    <property type="match status" value="1"/>
</dbReference>
<dbReference type="InterPro" id="IPR052173">
    <property type="entry name" value="Beta-lactam_resp_regulator"/>
</dbReference>
<feature type="domain" description="Peptidase M56" evidence="3">
    <location>
        <begin position="168"/>
        <end position="261"/>
    </location>
</feature>
<evidence type="ECO:0000259" key="3">
    <source>
        <dbReference type="Pfam" id="PF05569"/>
    </source>
</evidence>
<feature type="region of interest" description="Disordered" evidence="1">
    <location>
        <begin position="638"/>
        <end position="658"/>
    </location>
</feature>
<protein>
    <submittedName>
        <fullName evidence="4">Antirepressor regulating drug resistance, predicted signal transduction N-terminal membrane componen</fullName>
    </submittedName>
</protein>